<protein>
    <submittedName>
        <fullName evidence="1">Uncharacterized protein</fullName>
    </submittedName>
</protein>
<dbReference type="Proteomes" id="UP000091820">
    <property type="component" value="Unassembled WGS sequence"/>
</dbReference>
<dbReference type="PANTHER" id="PTHR20977">
    <property type="entry name" value="AT13385P-RELATED"/>
    <property type="match status" value="1"/>
</dbReference>
<dbReference type="EnsemblMetazoa" id="GBRI010587-RA">
    <property type="protein sequence ID" value="GBRI010587-PA"/>
    <property type="gene ID" value="GBRI010587"/>
</dbReference>
<dbReference type="Pfam" id="PF07248">
    <property type="entry name" value="DUF1431"/>
    <property type="match status" value="1"/>
</dbReference>
<organism evidence="1 2">
    <name type="scientific">Glossina brevipalpis</name>
    <dbReference type="NCBI Taxonomy" id="37001"/>
    <lineage>
        <taxon>Eukaryota</taxon>
        <taxon>Metazoa</taxon>
        <taxon>Ecdysozoa</taxon>
        <taxon>Arthropoda</taxon>
        <taxon>Hexapoda</taxon>
        <taxon>Insecta</taxon>
        <taxon>Pterygota</taxon>
        <taxon>Neoptera</taxon>
        <taxon>Endopterygota</taxon>
        <taxon>Diptera</taxon>
        <taxon>Brachycera</taxon>
        <taxon>Muscomorpha</taxon>
        <taxon>Hippoboscoidea</taxon>
        <taxon>Glossinidae</taxon>
        <taxon>Glossina</taxon>
    </lineage>
</organism>
<proteinExistence type="predicted"/>
<reference evidence="1" key="2">
    <citation type="submission" date="2020-05" db="UniProtKB">
        <authorList>
            <consortium name="EnsemblMetazoa"/>
        </authorList>
    </citation>
    <scope>IDENTIFICATION</scope>
    <source>
        <strain evidence="1">IAEA</strain>
    </source>
</reference>
<dbReference type="VEuPathDB" id="VectorBase:GBRI010587"/>
<evidence type="ECO:0000313" key="1">
    <source>
        <dbReference type="EnsemblMetazoa" id="GBRI010587-PA"/>
    </source>
</evidence>
<dbReference type="AlphaFoldDB" id="A0A1A9W8W9"/>
<evidence type="ECO:0000313" key="2">
    <source>
        <dbReference type="Proteomes" id="UP000091820"/>
    </source>
</evidence>
<dbReference type="SMART" id="SM00689">
    <property type="entry name" value="DM6"/>
    <property type="match status" value="1"/>
</dbReference>
<keyword evidence="2" id="KW-1185">Reference proteome</keyword>
<sequence length="388" mass="44574">MAPFSLMTALGRWVSNKSIATTVTEIFQKRLFTCGQAREPSCGDILKAKGCMKAPEKKKEDVVRQQYPKPLPAREREIVIPVKPECCLDPCKDALPRFDLLYYKRTDKLKRKYQQTWAECPELLKKPKVICCYDKIKYPKMEKRKRKDRPETACMPTCLSARSQCPSFKLPNCREARKPPKCAITRRPLKCKKKKAPYPSFSECSRKRPPPLHPIECHCLAIVPMCELVMFTKFVPGKNFNFALSTEFSYFPVFGGQAGNGGVCDICNAISIVDFLWEVEKDYPVYRQRSSNCKNLQNWDRCIIGSFLMAECNFNREFSKTSNIFPPTPAKREYSRFSISFRIGRCLVYPPNLVCEGAGETDLKTDRCDLSIKTEDKFEDSITLCTVK</sequence>
<reference evidence="2" key="1">
    <citation type="submission" date="2014-03" db="EMBL/GenBank/DDBJ databases">
        <authorList>
            <person name="Aksoy S."/>
            <person name="Warren W."/>
            <person name="Wilson R.K."/>
        </authorList>
    </citation>
    <scope>NUCLEOTIDE SEQUENCE [LARGE SCALE GENOMIC DNA]</scope>
    <source>
        <strain evidence="2">IAEA</strain>
    </source>
</reference>
<accession>A0A1A9W8W9</accession>
<name>A0A1A9W8W9_9MUSC</name>
<dbReference type="InterPro" id="IPR006611">
    <property type="entry name" value="DUF1431_DROsp"/>
</dbReference>
<dbReference type="PANTHER" id="PTHR20977:SF0">
    <property type="entry name" value="AT13385P-RELATED"/>
    <property type="match status" value="1"/>
</dbReference>